<sequence>MIMESQSSSNHAQTTLISESVYSSLPINVGHLMSSGSEDLVSVDVGLFTGLWARGLDFGIGTHMLTFDVIAYLESLL</sequence>
<dbReference type="Proteomes" id="UP000593565">
    <property type="component" value="Unassembled WGS sequence"/>
</dbReference>
<organism evidence="1 2">
    <name type="scientific">Ameiurus melas</name>
    <name type="common">Black bullhead</name>
    <name type="synonym">Silurus melas</name>
    <dbReference type="NCBI Taxonomy" id="219545"/>
    <lineage>
        <taxon>Eukaryota</taxon>
        <taxon>Metazoa</taxon>
        <taxon>Chordata</taxon>
        <taxon>Craniata</taxon>
        <taxon>Vertebrata</taxon>
        <taxon>Euteleostomi</taxon>
        <taxon>Actinopterygii</taxon>
        <taxon>Neopterygii</taxon>
        <taxon>Teleostei</taxon>
        <taxon>Ostariophysi</taxon>
        <taxon>Siluriformes</taxon>
        <taxon>Ictaluridae</taxon>
        <taxon>Ameiurus</taxon>
    </lineage>
</organism>
<evidence type="ECO:0000313" key="1">
    <source>
        <dbReference type="EMBL" id="KAF4077113.1"/>
    </source>
</evidence>
<keyword evidence="2" id="KW-1185">Reference proteome</keyword>
<evidence type="ECO:0000313" key="2">
    <source>
        <dbReference type="Proteomes" id="UP000593565"/>
    </source>
</evidence>
<name>A0A7J6A315_AMEME</name>
<proteinExistence type="predicted"/>
<dbReference type="AlphaFoldDB" id="A0A7J6A315"/>
<accession>A0A7J6A315</accession>
<reference evidence="1 2" key="1">
    <citation type="submission" date="2020-02" db="EMBL/GenBank/DDBJ databases">
        <title>A chromosome-scale genome assembly of the black bullhead catfish (Ameiurus melas).</title>
        <authorList>
            <person name="Wen M."/>
            <person name="Zham M."/>
            <person name="Cabau C."/>
            <person name="Klopp C."/>
            <person name="Donnadieu C."/>
            <person name="Roques C."/>
            <person name="Bouchez O."/>
            <person name="Lampietro C."/>
            <person name="Jouanno E."/>
            <person name="Herpin A."/>
            <person name="Louis A."/>
            <person name="Berthelot C."/>
            <person name="Parey E."/>
            <person name="Roest-Crollius H."/>
            <person name="Braasch I."/>
            <person name="Postlethwait J."/>
            <person name="Robinson-Rechavi M."/>
            <person name="Echchiki A."/>
            <person name="Begum T."/>
            <person name="Montfort J."/>
            <person name="Schartl M."/>
            <person name="Bobe J."/>
            <person name="Guiguen Y."/>
        </authorList>
    </citation>
    <scope>NUCLEOTIDE SEQUENCE [LARGE SCALE GENOMIC DNA]</scope>
    <source>
        <strain evidence="1">M_S1</strain>
        <tissue evidence="1">Blood</tissue>
    </source>
</reference>
<gene>
    <name evidence="1" type="ORF">AMELA_G00204360</name>
</gene>
<dbReference type="EMBL" id="JAAGNN010000018">
    <property type="protein sequence ID" value="KAF4077113.1"/>
    <property type="molecule type" value="Genomic_DNA"/>
</dbReference>
<comment type="caution">
    <text evidence="1">The sequence shown here is derived from an EMBL/GenBank/DDBJ whole genome shotgun (WGS) entry which is preliminary data.</text>
</comment>
<protein>
    <submittedName>
        <fullName evidence="1">Uncharacterized protein</fullName>
    </submittedName>
</protein>